<dbReference type="SUPFAM" id="SSF52540">
    <property type="entry name" value="P-loop containing nucleoside triphosphate hydrolases"/>
    <property type="match status" value="2"/>
</dbReference>
<dbReference type="Gene3D" id="1.20.920.20">
    <property type="match status" value="1"/>
</dbReference>
<evidence type="ECO:0000256" key="11">
    <source>
        <dbReference type="ARBA" id="ARBA00023212"/>
    </source>
</evidence>
<feature type="domain" description="Dynein heavy chain 3 AAA+ lid" evidence="16">
    <location>
        <begin position="62"/>
        <end position="161"/>
    </location>
</feature>
<evidence type="ECO:0000256" key="8">
    <source>
        <dbReference type="ARBA" id="ARBA00023054"/>
    </source>
</evidence>
<dbReference type="Pfam" id="PF12777">
    <property type="entry name" value="MT"/>
    <property type="match status" value="1"/>
</dbReference>
<dbReference type="OrthoDB" id="7597264at2759"/>
<dbReference type="InterPro" id="IPR026983">
    <property type="entry name" value="DHC"/>
</dbReference>
<evidence type="ECO:0000256" key="9">
    <source>
        <dbReference type="ARBA" id="ARBA00023069"/>
    </source>
</evidence>
<keyword evidence="17" id="KW-1185">Reference proteome</keyword>
<dbReference type="RefSeq" id="XP_024224945.1">
    <property type="nucleotide sequence ID" value="XM_024369177.2"/>
</dbReference>
<feature type="domain" description="Dynein heavy chain AAA module D4" evidence="15">
    <location>
        <begin position="205"/>
        <end position="464"/>
    </location>
</feature>
<keyword evidence="10" id="KW-0505">Motor protein</keyword>
<comment type="subcellular location">
    <subcellularLocation>
        <location evidence="1">Cytoplasm</location>
        <location evidence="1">Cytoskeleton</location>
        <location evidence="1">Cilium axoneme</location>
    </subcellularLocation>
</comment>
<gene>
    <name evidence="18" type="primary">LOC100741707</name>
</gene>
<evidence type="ECO:0000256" key="4">
    <source>
        <dbReference type="ARBA" id="ARBA00022701"/>
    </source>
</evidence>
<evidence type="ECO:0000256" key="3">
    <source>
        <dbReference type="ARBA" id="ARBA00022490"/>
    </source>
</evidence>
<evidence type="ECO:0000256" key="1">
    <source>
        <dbReference type="ARBA" id="ARBA00004430"/>
    </source>
</evidence>
<name>A0A6P6FF32_BOMIM</name>
<dbReference type="AlphaFoldDB" id="A0A6P6FF32"/>
<dbReference type="GeneID" id="100741707"/>
<evidence type="ECO:0000259" key="14">
    <source>
        <dbReference type="Pfam" id="PF12777"/>
    </source>
</evidence>
<keyword evidence="12" id="KW-0966">Cell projection</keyword>
<dbReference type="GO" id="GO:0051959">
    <property type="term" value="F:dynein light intermediate chain binding"/>
    <property type="evidence" value="ECO:0007669"/>
    <property type="project" value="InterPro"/>
</dbReference>
<evidence type="ECO:0000256" key="7">
    <source>
        <dbReference type="ARBA" id="ARBA00023017"/>
    </source>
</evidence>
<protein>
    <submittedName>
        <fullName evidence="18">Dynein beta chain, ciliary-like</fullName>
    </submittedName>
</protein>
<evidence type="ECO:0000313" key="18">
    <source>
        <dbReference type="RefSeq" id="XP_024224945.1"/>
    </source>
</evidence>
<feature type="coiled-coil region" evidence="13">
    <location>
        <begin position="500"/>
        <end position="555"/>
    </location>
</feature>
<organism evidence="17 18">
    <name type="scientific">Bombus impatiens</name>
    <name type="common">Bumblebee</name>
    <dbReference type="NCBI Taxonomy" id="132113"/>
    <lineage>
        <taxon>Eukaryota</taxon>
        <taxon>Metazoa</taxon>
        <taxon>Ecdysozoa</taxon>
        <taxon>Arthropoda</taxon>
        <taxon>Hexapoda</taxon>
        <taxon>Insecta</taxon>
        <taxon>Pterygota</taxon>
        <taxon>Neoptera</taxon>
        <taxon>Endopterygota</taxon>
        <taxon>Hymenoptera</taxon>
        <taxon>Apocrita</taxon>
        <taxon>Aculeata</taxon>
        <taxon>Apoidea</taxon>
        <taxon>Anthophila</taxon>
        <taxon>Apidae</taxon>
        <taxon>Bombus</taxon>
        <taxon>Pyrobombus</taxon>
    </lineage>
</organism>
<dbReference type="FunFam" id="3.40.50.300:FF:002141">
    <property type="entry name" value="Dynein heavy chain"/>
    <property type="match status" value="1"/>
</dbReference>
<dbReference type="InterPro" id="IPR041589">
    <property type="entry name" value="DNAH3_AAA_lid_1"/>
</dbReference>
<dbReference type="InterPro" id="IPR027417">
    <property type="entry name" value="P-loop_NTPase"/>
</dbReference>
<sequence>MIYVHRPVYDIEYVYRTSGNITYINFPTEDNLILIYSQMLEQHLMNPINKFNLALTKIAESLLNAALYCHHKISTTFLPTAVKFHYVFNLRDLSNIFQGILFAHGETVPTGNHLIRLYVHEATRVYSDKLINAEDVKAFQQLLKESLRKNISEIDENIVFAGPIIYCHFAEGIGEPKYMPIKDWQQLTKLLDEALVNYNELVAAMNLVLFEDAMYQVCQINRILESPRGNALLVGVGGSGKQSLSSLASFIAGLEVFQIQLRTGYSMTDLRGDLSGLYLKSGLKGIGITFVMTDSHIADEKFLVLINDMLAFGEISELFADDEVDNIVNALRTEVKQTGMMDTKENCWKFFINRVRNLLKCILCFSPVGATLRNRARQFPAIVNNTSINWFQSWPQDALRSVSTRFLEELEDLPKKYKPSASLFMSYVHTSVNDISSLYLQNERRYNYTTPKTFLEQISLYSKLLVERTYDVKAMIERLKNGLEKLESCAGQVSELRVVLAAQEIELKKKNEIADKILAEVRAENTKAEGEKAIVSEEEAKVAEIKETVAERQRRCDEDLAKAEPAVRQAEAALDTLNKNNLTELKSFGTPPEQVAMVAQAVLVLFSPRGQIPKDRSWKACKAMMGHVDTFLSQLRNYDKENIHPEVVKAIQPYINNKGGQ</sequence>
<dbReference type="PANTHER" id="PTHR22878:SF63">
    <property type="entry name" value="DYNEIN AXONEMAL HEAVY CHAIN 10"/>
    <property type="match status" value="1"/>
</dbReference>
<feature type="domain" description="Dynein heavy chain coiled coil stalk" evidence="14">
    <location>
        <begin position="477"/>
        <end position="657"/>
    </location>
</feature>
<keyword evidence="7" id="KW-0243">Dynein</keyword>
<comment type="similarity">
    <text evidence="2">Belongs to the dynein heavy chain family.</text>
</comment>
<dbReference type="InterPro" id="IPR024317">
    <property type="entry name" value="Dynein_heavy_chain_D4_dom"/>
</dbReference>
<keyword evidence="9" id="KW-0969">Cilium</keyword>
<evidence type="ECO:0000259" key="15">
    <source>
        <dbReference type="Pfam" id="PF12780"/>
    </source>
</evidence>
<reference evidence="18" key="1">
    <citation type="submission" date="2025-08" db="UniProtKB">
        <authorList>
            <consortium name="RefSeq"/>
        </authorList>
    </citation>
    <scope>IDENTIFICATION</scope>
</reference>
<evidence type="ECO:0000256" key="2">
    <source>
        <dbReference type="ARBA" id="ARBA00008887"/>
    </source>
</evidence>
<dbReference type="GO" id="GO:0005930">
    <property type="term" value="C:axoneme"/>
    <property type="evidence" value="ECO:0007669"/>
    <property type="project" value="UniProtKB-SubCell"/>
</dbReference>
<evidence type="ECO:0000256" key="5">
    <source>
        <dbReference type="ARBA" id="ARBA00022741"/>
    </source>
</evidence>
<evidence type="ECO:0000256" key="6">
    <source>
        <dbReference type="ARBA" id="ARBA00022840"/>
    </source>
</evidence>
<dbReference type="GO" id="GO:0045505">
    <property type="term" value="F:dynein intermediate chain binding"/>
    <property type="evidence" value="ECO:0007669"/>
    <property type="project" value="InterPro"/>
</dbReference>
<dbReference type="Proteomes" id="UP000515180">
    <property type="component" value="Unplaced"/>
</dbReference>
<evidence type="ECO:0000259" key="16">
    <source>
        <dbReference type="Pfam" id="PF17857"/>
    </source>
</evidence>
<dbReference type="InterPro" id="IPR024743">
    <property type="entry name" value="Dynein_HC_stalk"/>
</dbReference>
<keyword evidence="5" id="KW-0547">Nucleotide-binding</keyword>
<proteinExistence type="inferred from homology"/>
<evidence type="ECO:0000313" key="17">
    <source>
        <dbReference type="Proteomes" id="UP000515180"/>
    </source>
</evidence>
<dbReference type="Gene3D" id="3.40.50.300">
    <property type="entry name" value="P-loop containing nucleotide triphosphate hydrolases"/>
    <property type="match status" value="1"/>
</dbReference>
<dbReference type="GO" id="GO:0030286">
    <property type="term" value="C:dynein complex"/>
    <property type="evidence" value="ECO:0007669"/>
    <property type="project" value="UniProtKB-KW"/>
</dbReference>
<keyword evidence="4" id="KW-0493">Microtubule</keyword>
<evidence type="ECO:0000256" key="12">
    <source>
        <dbReference type="ARBA" id="ARBA00023273"/>
    </source>
</evidence>
<keyword evidence="3" id="KW-0963">Cytoplasm</keyword>
<dbReference type="Pfam" id="PF17857">
    <property type="entry name" value="AAA_lid_1"/>
    <property type="match status" value="1"/>
</dbReference>
<dbReference type="PANTHER" id="PTHR22878">
    <property type="entry name" value="DYNEIN HEAVY CHAIN 6, AXONEMAL-LIKE-RELATED"/>
    <property type="match status" value="1"/>
</dbReference>
<dbReference type="FunFam" id="1.20.920.30:FF:000003">
    <property type="entry name" value="Dynein axonemal heavy chain 17"/>
    <property type="match status" value="1"/>
</dbReference>
<dbReference type="Pfam" id="PF12780">
    <property type="entry name" value="AAA_8"/>
    <property type="match status" value="1"/>
</dbReference>
<dbReference type="GO" id="GO:0007018">
    <property type="term" value="P:microtubule-based movement"/>
    <property type="evidence" value="ECO:0007669"/>
    <property type="project" value="InterPro"/>
</dbReference>
<evidence type="ECO:0000256" key="13">
    <source>
        <dbReference type="SAM" id="Coils"/>
    </source>
</evidence>
<accession>A0A6P6FF32</accession>
<evidence type="ECO:0000256" key="10">
    <source>
        <dbReference type="ARBA" id="ARBA00023175"/>
    </source>
</evidence>
<keyword evidence="11" id="KW-0206">Cytoskeleton</keyword>
<keyword evidence="8 13" id="KW-0175">Coiled coil</keyword>
<dbReference type="GO" id="GO:0005524">
    <property type="term" value="F:ATP binding"/>
    <property type="evidence" value="ECO:0007669"/>
    <property type="project" value="UniProtKB-KW"/>
</dbReference>
<dbReference type="GO" id="GO:0005874">
    <property type="term" value="C:microtubule"/>
    <property type="evidence" value="ECO:0007669"/>
    <property type="project" value="UniProtKB-KW"/>
</dbReference>
<dbReference type="Gene3D" id="1.20.920.30">
    <property type="match status" value="1"/>
</dbReference>
<keyword evidence="6" id="KW-0067">ATP-binding</keyword>